<reference evidence="2" key="1">
    <citation type="journal article" date="2010" name="Genome Biol.">
        <title>Genome sequence of the necrotrophic plant pathogen Pythium ultimum reveals original pathogenicity mechanisms and effector repertoire.</title>
        <authorList>
            <person name="Levesque C.A."/>
            <person name="Brouwer H."/>
            <person name="Cano L."/>
            <person name="Hamilton J.P."/>
            <person name="Holt C."/>
            <person name="Huitema E."/>
            <person name="Raffaele S."/>
            <person name="Robideau G.P."/>
            <person name="Thines M."/>
            <person name="Win J."/>
            <person name="Zerillo M.M."/>
            <person name="Beakes G.W."/>
            <person name="Boore J.L."/>
            <person name="Busam D."/>
            <person name="Dumas B."/>
            <person name="Ferriera S."/>
            <person name="Fuerstenberg S.I."/>
            <person name="Gachon C.M."/>
            <person name="Gaulin E."/>
            <person name="Govers F."/>
            <person name="Grenville-Briggs L."/>
            <person name="Horner N."/>
            <person name="Hostetler J."/>
            <person name="Jiang R.H."/>
            <person name="Johnson J."/>
            <person name="Krajaejun T."/>
            <person name="Lin H."/>
            <person name="Meijer H.J."/>
            <person name="Moore B."/>
            <person name="Morris P."/>
            <person name="Phuntmart V."/>
            <person name="Puiu D."/>
            <person name="Shetty J."/>
            <person name="Stajich J.E."/>
            <person name="Tripathy S."/>
            <person name="Wawra S."/>
            <person name="van West P."/>
            <person name="Whitty B.R."/>
            <person name="Coutinho P.M."/>
            <person name="Henrissat B."/>
            <person name="Martin F."/>
            <person name="Thomas P.D."/>
            <person name="Tyler B.M."/>
            <person name="De Vries R.P."/>
            <person name="Kamoun S."/>
            <person name="Yandell M."/>
            <person name="Tisserat N."/>
            <person name="Buell C.R."/>
        </authorList>
    </citation>
    <scope>NUCLEOTIDE SEQUENCE</scope>
    <source>
        <strain evidence="2">DAOM:BR144</strain>
    </source>
</reference>
<dbReference type="Proteomes" id="UP000019132">
    <property type="component" value="Unassembled WGS sequence"/>
</dbReference>
<dbReference type="GO" id="GO:0004298">
    <property type="term" value="F:threonine-type endopeptidase activity"/>
    <property type="evidence" value="ECO:0007669"/>
    <property type="project" value="TreeGrafter"/>
</dbReference>
<dbReference type="InterPro" id="IPR029055">
    <property type="entry name" value="Ntn_hydrolases_N"/>
</dbReference>
<name>K3WQI3_GLOUD</name>
<dbReference type="HOGENOM" id="CLU_1430695_0_0_1"/>
<keyword evidence="2" id="KW-1185">Reference proteome</keyword>
<dbReference type="InterPro" id="IPR000246">
    <property type="entry name" value="Peptidase_T2"/>
</dbReference>
<dbReference type="InParanoid" id="K3WQI3"/>
<dbReference type="GO" id="GO:0005737">
    <property type="term" value="C:cytoplasm"/>
    <property type="evidence" value="ECO:0007669"/>
    <property type="project" value="TreeGrafter"/>
</dbReference>
<organism evidence="1 2">
    <name type="scientific">Globisporangium ultimum (strain ATCC 200006 / CBS 805.95 / DAOM BR144)</name>
    <name type="common">Pythium ultimum</name>
    <dbReference type="NCBI Taxonomy" id="431595"/>
    <lineage>
        <taxon>Eukaryota</taxon>
        <taxon>Sar</taxon>
        <taxon>Stramenopiles</taxon>
        <taxon>Oomycota</taxon>
        <taxon>Peronosporomycetes</taxon>
        <taxon>Pythiales</taxon>
        <taxon>Pythiaceae</taxon>
        <taxon>Globisporangium</taxon>
    </lineage>
</organism>
<reference evidence="1" key="3">
    <citation type="submission" date="2015-02" db="UniProtKB">
        <authorList>
            <consortium name="EnsemblProtists"/>
        </authorList>
    </citation>
    <scope>IDENTIFICATION</scope>
    <source>
        <strain evidence="1">DAOM BR144</strain>
    </source>
</reference>
<proteinExistence type="predicted"/>
<dbReference type="PANTHER" id="PTHR10188:SF8">
    <property type="entry name" value="THREONINE ASPARTASE 1"/>
    <property type="match status" value="1"/>
</dbReference>
<dbReference type="EnsemblProtists" id="PYU1_T007225">
    <property type="protein sequence ID" value="PYU1_T007225"/>
    <property type="gene ID" value="PYU1_G007210"/>
</dbReference>
<evidence type="ECO:0000313" key="1">
    <source>
        <dbReference type="EnsemblProtists" id="PYU1_T007225"/>
    </source>
</evidence>
<dbReference type="AlphaFoldDB" id="K3WQI3"/>
<dbReference type="GO" id="GO:0051604">
    <property type="term" value="P:protein maturation"/>
    <property type="evidence" value="ECO:0007669"/>
    <property type="project" value="TreeGrafter"/>
</dbReference>
<evidence type="ECO:0000313" key="2">
    <source>
        <dbReference type="Proteomes" id="UP000019132"/>
    </source>
</evidence>
<dbReference type="eggNOG" id="KOG1592">
    <property type="taxonomic scope" value="Eukaryota"/>
</dbReference>
<dbReference type="Pfam" id="PF01112">
    <property type="entry name" value="Asparaginase_2"/>
    <property type="match status" value="1"/>
</dbReference>
<sequence length="190" mass="20211">MGWLVAVHIGAGRYGARNEEAYLALMRDALACGREQLLKQGHDECANVPSYAMLVATRMLRVFERSALTNAGHGANLNEFGHVECEASVVCGKTNLVAACASMRGVAEPSALAMKLLSQAAEAEGRGEVKANDGADLSERTKEPQQFAFGRQAPLVVVGEHAKTLARQFGLETVASDADLDAYQVCVSES</sequence>
<dbReference type="EMBL" id="GL376629">
    <property type="status" value="NOT_ANNOTATED_CDS"/>
    <property type="molecule type" value="Genomic_DNA"/>
</dbReference>
<accession>K3WQI3</accession>
<dbReference type="SUPFAM" id="SSF56235">
    <property type="entry name" value="N-terminal nucleophile aminohydrolases (Ntn hydrolases)"/>
    <property type="match status" value="1"/>
</dbReference>
<dbReference type="STRING" id="431595.K3WQI3"/>
<dbReference type="VEuPathDB" id="FungiDB:PYU1_G007210"/>
<protein>
    <submittedName>
        <fullName evidence="1">Uncharacterized protein</fullName>
    </submittedName>
</protein>
<reference evidence="2" key="2">
    <citation type="submission" date="2010-04" db="EMBL/GenBank/DDBJ databases">
        <authorList>
            <person name="Buell R."/>
            <person name="Hamilton J."/>
            <person name="Hostetler J."/>
        </authorList>
    </citation>
    <scope>NUCLEOTIDE SEQUENCE [LARGE SCALE GENOMIC DNA]</scope>
    <source>
        <strain evidence="2">DAOM:BR144</strain>
    </source>
</reference>
<dbReference type="PANTHER" id="PTHR10188">
    <property type="entry name" value="L-ASPARAGINASE"/>
    <property type="match status" value="1"/>
</dbReference>